<name>A0ABY8QRU6_9MICO</name>
<evidence type="ECO:0000256" key="9">
    <source>
        <dbReference type="ARBA" id="ARBA00023014"/>
    </source>
</evidence>
<dbReference type="Gene3D" id="3.20.20.70">
    <property type="entry name" value="Aldolase class I"/>
    <property type="match status" value="1"/>
</dbReference>
<evidence type="ECO:0000256" key="3">
    <source>
        <dbReference type="ARBA" id="ARBA00011048"/>
    </source>
</evidence>
<evidence type="ECO:0000256" key="1">
    <source>
        <dbReference type="ARBA" id="ARBA00001917"/>
    </source>
</evidence>
<dbReference type="EMBL" id="CP090958">
    <property type="protein sequence ID" value="WGW11667.1"/>
    <property type="molecule type" value="Genomic_DNA"/>
</dbReference>
<dbReference type="Proteomes" id="UP001209083">
    <property type="component" value="Chromosome"/>
</dbReference>
<dbReference type="Gene3D" id="3.40.50.720">
    <property type="entry name" value="NAD(P)-binding Rossmann-like Domain"/>
    <property type="match status" value="1"/>
</dbReference>
<dbReference type="InterPro" id="IPR001155">
    <property type="entry name" value="OxRdtase_FMN_N"/>
</dbReference>
<dbReference type="SUPFAM" id="SSF51395">
    <property type="entry name" value="FMN-linked oxidoreductases"/>
    <property type="match status" value="1"/>
</dbReference>
<dbReference type="InterPro" id="IPR051793">
    <property type="entry name" value="NADH:flavin_oxidoreductase"/>
</dbReference>
<comment type="similarity">
    <text evidence="3">In the N-terminal section; belongs to the NADH:flavin oxidoreductase/NADH oxidase family.</text>
</comment>
<evidence type="ECO:0000256" key="8">
    <source>
        <dbReference type="ARBA" id="ARBA00023004"/>
    </source>
</evidence>
<dbReference type="SUPFAM" id="SSF51971">
    <property type="entry name" value="Nucleotide-binding domain"/>
    <property type="match status" value="1"/>
</dbReference>
<dbReference type="InterPro" id="IPR036188">
    <property type="entry name" value="FAD/NAD-bd_sf"/>
</dbReference>
<evidence type="ECO:0000256" key="7">
    <source>
        <dbReference type="ARBA" id="ARBA00023002"/>
    </source>
</evidence>
<keyword evidence="4" id="KW-0285">Flavoprotein</keyword>
<sequence>MGQFTRGALGLLAEPLAIRTSSTINRFVTTAHAEHLADGGLLTPHLIDYHARRAAGGVGLMFVFGSGTVSRQADNSHNISLWDPENDGRLAELARRVHEYPTLLIAQASHRSVREFPSGANPYLQSPSPRPALNRLGTPHVLDAEDIRGIVEDYVAAAIRLQRSGFDGIELTGLGSHLMELFWSPVFNRREDEYGGSFENRMRFATTVVHAVRSAVAEDFIISFRLSGDTQTDQLGLSPEDMVAIAKYLNGLECIDLFSVSGGSGVSPDAAAGTVPTEAYDEACYVRHSRTIKQVVDVPVVVAGRILTAERAEQVLTDGDADLVAMTRAIIADPDLPKNALTNRGELSRPCISINEGCRRVTLHQNLACTVNPAIELGYLQDPPDVLEPKRVLVIGAGPAGLEAARVAAARGHSVDVLERSDRAGGQVKIAALDPQRPNLARHVDWSVRELARLGVNLRYNANITDAQALAKDYDRVIVATGARAVLPWHLSSPDSRLCTDVDVWTGQAVIPAEGRIIVFDSEGYGRGGRVANYLAASTAAEVILACPQTAPLENLELPNKPPILRGFARNDVDVLTDMELDERCTAAPELRHRWSGMARSLDDMDLVVFVGYREAQDEIFRGLKCPASDGLESGPFVEVIGDAKAPRLMRTAISEGALAGFGE</sequence>
<reference evidence="12 13" key="1">
    <citation type="submission" date="2023-05" db="EMBL/GenBank/DDBJ databases">
        <title>Lithophilousrod everest ZFBP1038 complete genpme.</title>
        <authorList>
            <person name="Tian M."/>
        </authorList>
    </citation>
    <scope>NUCLEOTIDE SEQUENCE [LARGE SCALE GENOMIC DNA]</scope>
    <source>
        <strain evidence="12 13">ZFBP1038</strain>
    </source>
</reference>
<organism evidence="12 13">
    <name type="scientific">Saxibacter everestensis</name>
    <dbReference type="NCBI Taxonomy" id="2909229"/>
    <lineage>
        <taxon>Bacteria</taxon>
        <taxon>Bacillati</taxon>
        <taxon>Actinomycetota</taxon>
        <taxon>Actinomycetes</taxon>
        <taxon>Micrococcales</taxon>
        <taxon>Brevibacteriaceae</taxon>
        <taxon>Saxibacter</taxon>
    </lineage>
</organism>
<evidence type="ECO:0000259" key="10">
    <source>
        <dbReference type="Pfam" id="PF00724"/>
    </source>
</evidence>
<protein>
    <submittedName>
        <fullName evidence="12">NAD(P)-binding protein</fullName>
    </submittedName>
</protein>
<feature type="domain" description="FAD/NAD(P)-binding" evidence="11">
    <location>
        <begin position="391"/>
        <end position="488"/>
    </location>
</feature>
<proteinExistence type="inferred from homology"/>
<dbReference type="Pfam" id="PF00724">
    <property type="entry name" value="Oxidored_FMN"/>
    <property type="match status" value="1"/>
</dbReference>
<dbReference type="InterPro" id="IPR023753">
    <property type="entry name" value="FAD/NAD-binding_dom"/>
</dbReference>
<dbReference type="InterPro" id="IPR013785">
    <property type="entry name" value="Aldolase_TIM"/>
</dbReference>
<keyword evidence="9" id="KW-0411">Iron-sulfur</keyword>
<evidence type="ECO:0000313" key="13">
    <source>
        <dbReference type="Proteomes" id="UP001209083"/>
    </source>
</evidence>
<feature type="domain" description="NADH:flavin oxidoreductase/NADH oxidase N-terminal" evidence="10">
    <location>
        <begin position="14"/>
        <end position="343"/>
    </location>
</feature>
<evidence type="ECO:0000256" key="6">
    <source>
        <dbReference type="ARBA" id="ARBA00022723"/>
    </source>
</evidence>
<keyword evidence="6" id="KW-0479">Metal-binding</keyword>
<dbReference type="PANTHER" id="PTHR42917">
    <property type="entry name" value="2,4-DIENOYL-COA REDUCTASE"/>
    <property type="match status" value="1"/>
</dbReference>
<accession>A0ABY8QRU6</accession>
<dbReference type="PRINTS" id="PR00419">
    <property type="entry name" value="ADXRDTASE"/>
</dbReference>
<keyword evidence="7" id="KW-0560">Oxidoreductase</keyword>
<evidence type="ECO:0000256" key="4">
    <source>
        <dbReference type="ARBA" id="ARBA00022630"/>
    </source>
</evidence>
<comment type="cofactor">
    <cofactor evidence="2">
        <name>[4Fe-4S] cluster</name>
        <dbReference type="ChEBI" id="CHEBI:49883"/>
    </cofactor>
</comment>
<evidence type="ECO:0000256" key="2">
    <source>
        <dbReference type="ARBA" id="ARBA00001966"/>
    </source>
</evidence>
<evidence type="ECO:0000313" key="12">
    <source>
        <dbReference type="EMBL" id="WGW11667.1"/>
    </source>
</evidence>
<dbReference type="Pfam" id="PF07992">
    <property type="entry name" value="Pyr_redox_2"/>
    <property type="match status" value="1"/>
</dbReference>
<gene>
    <name evidence="12" type="ORF">LWF01_16475</name>
</gene>
<comment type="cofactor">
    <cofactor evidence="1">
        <name>FMN</name>
        <dbReference type="ChEBI" id="CHEBI:58210"/>
    </cofactor>
</comment>
<evidence type="ECO:0000259" key="11">
    <source>
        <dbReference type="Pfam" id="PF07992"/>
    </source>
</evidence>
<evidence type="ECO:0000256" key="5">
    <source>
        <dbReference type="ARBA" id="ARBA00022643"/>
    </source>
</evidence>
<keyword evidence="13" id="KW-1185">Reference proteome</keyword>
<dbReference type="RefSeq" id="WP_349638457.1">
    <property type="nucleotide sequence ID" value="NZ_CP090958.1"/>
</dbReference>
<dbReference type="PANTHER" id="PTHR42917:SF2">
    <property type="entry name" value="2,4-DIENOYL-COA REDUCTASE [(2E)-ENOYL-COA-PRODUCING]"/>
    <property type="match status" value="1"/>
</dbReference>
<keyword evidence="5" id="KW-0288">FMN</keyword>
<keyword evidence="8" id="KW-0408">Iron</keyword>
<dbReference type="Gene3D" id="3.50.50.60">
    <property type="entry name" value="FAD/NAD(P)-binding domain"/>
    <property type="match status" value="1"/>
</dbReference>